<gene>
    <name evidence="1" type="ORF">TPC1_31481</name>
</gene>
<proteinExistence type="predicted"/>
<protein>
    <submittedName>
        <fullName evidence="1">Uncharacterized protein</fullName>
    </submittedName>
</protein>
<feature type="non-terminal residue" evidence="1">
    <location>
        <position position="1"/>
    </location>
</feature>
<organism evidence="1">
    <name type="scientific">Trepomonas sp. PC1</name>
    <dbReference type="NCBI Taxonomy" id="1076344"/>
    <lineage>
        <taxon>Eukaryota</taxon>
        <taxon>Metamonada</taxon>
        <taxon>Diplomonadida</taxon>
        <taxon>Hexamitidae</taxon>
        <taxon>Hexamitinae</taxon>
        <taxon>Trepomonas</taxon>
    </lineage>
</organism>
<accession>A0A146JZS1</accession>
<name>A0A146JZS1_9EUKA</name>
<feature type="non-terminal residue" evidence="1">
    <location>
        <position position="353"/>
    </location>
</feature>
<evidence type="ECO:0000313" key="1">
    <source>
        <dbReference type="EMBL" id="JAP89024.1"/>
    </source>
</evidence>
<sequence>EITYYGDNLPQSTTLDPNYQFKLPLPSNIQKAVNFIQKFTITHFQHFQNTLVLQSDDSGLIINIADVFPIQNIKPDTFQLCGSQTLPLRVIQENDHLKVYSNRFLNSYKISFQLHSFFFDQESAVLISEYQKDSEHFAFVQNYQQNELKCQIKIKLSSQLICTNCDFVQQQFLLCDRNFAFVCQFDSNFEKYDLPFEPTGCAIDAGIFVLSSFEAFCVKSTFNDEVLFQTNLQQKLSCFTKQKMCVYKSDFELKVFLLVEKSGLLLFNFHRAALSVRTQFVKNFTHKPLQCLRFSGLANETLQSCISMVDLADDRLVQVGQCRQNSKLFQLLEGKFDDEKLLVLKLTQNHQIS</sequence>
<reference evidence="1" key="1">
    <citation type="submission" date="2015-07" db="EMBL/GenBank/DDBJ databases">
        <title>Adaptation to a free-living lifestyle via gene acquisitions in the diplomonad Trepomonas sp. PC1.</title>
        <authorList>
            <person name="Xu F."/>
            <person name="Jerlstrom-Hultqvist J."/>
            <person name="Kolisko M."/>
            <person name="Simpson A.G.B."/>
            <person name="Roger A.J."/>
            <person name="Svard S.G."/>
            <person name="Andersson J.O."/>
        </authorList>
    </citation>
    <scope>NUCLEOTIDE SEQUENCE</scope>
    <source>
        <strain evidence="1">PC1</strain>
    </source>
</reference>
<dbReference type="EMBL" id="GDID01007582">
    <property type="protein sequence ID" value="JAP89024.1"/>
    <property type="molecule type" value="Transcribed_RNA"/>
</dbReference>
<dbReference type="AlphaFoldDB" id="A0A146JZS1"/>